<accession>A0ABR9VYK5</accession>
<sequence>MSFQGMDPDQVRDQAEGLRTAAERLGEVLDRLDAATHAVEWRGPDADSFRENWHVVRSQGESVVVPGIRDRSGELERHAEEQDKASSNGDSGGGFWDGVVDFFSGAAEKISDFASGVAGVVDWVADEIGEQIAGWPDDLRDYPGILLGNLQELGRSTTGLLGMAADAVMNGEWPRLTELGVGLIDAGLDGINTLVHATTGLDLNLADDGTGYADAPQQVELGGPGDPGYVDPHSLADIINNTNASYGAPEDGQVGLTVVRDAQGNPTGVIANIPGTEQWSPFASNNPMDLSGNAAQAGPNGWSAGSEATADAIAQLYSDLDLPPGTPLMLNGHSQGGMIASSLAGDPDFSNQFNVTNVMTYGSPVQNDPVNSGTDYLHIQHGNDLVPKIDAGGRDIFLNPPVVSPNVTTVTADSPGGIFSPGDNHSSGEYHTTVTEQLAQNGSQLHQYQHSGSVADFLVGDTGYADHYVSDVHRNN</sequence>
<name>A0ABR9VYK5_9MICO</name>
<organism evidence="3 4">
    <name type="scientific">Brachybacterium epidermidis</name>
    <dbReference type="NCBI Taxonomy" id="2781983"/>
    <lineage>
        <taxon>Bacteria</taxon>
        <taxon>Bacillati</taxon>
        <taxon>Actinomycetota</taxon>
        <taxon>Actinomycetes</taxon>
        <taxon>Micrococcales</taxon>
        <taxon>Dermabacteraceae</taxon>
        <taxon>Brachybacterium</taxon>
    </lineage>
</organism>
<dbReference type="InterPro" id="IPR029058">
    <property type="entry name" value="AB_hydrolase_fold"/>
</dbReference>
<dbReference type="Gene3D" id="1.10.287.1060">
    <property type="entry name" value="ESAT-6-like"/>
    <property type="match status" value="1"/>
</dbReference>
<dbReference type="EMBL" id="JADEYR010000002">
    <property type="protein sequence ID" value="MBE9403269.1"/>
    <property type="molecule type" value="Genomic_DNA"/>
</dbReference>
<dbReference type="Proteomes" id="UP000644727">
    <property type="component" value="Unassembled WGS sequence"/>
</dbReference>
<feature type="domain" description="GPI inositol-deacylase PGAP1-like alpha/beta" evidence="2">
    <location>
        <begin position="312"/>
        <end position="382"/>
    </location>
</feature>
<gene>
    <name evidence="3" type="ORF">IOE58_03370</name>
</gene>
<evidence type="ECO:0000256" key="1">
    <source>
        <dbReference type="SAM" id="MobiDB-lite"/>
    </source>
</evidence>
<proteinExistence type="predicted"/>
<keyword evidence="4" id="KW-1185">Reference proteome</keyword>
<dbReference type="Gene3D" id="3.40.50.1820">
    <property type="entry name" value="alpha/beta hydrolase"/>
    <property type="match status" value="1"/>
</dbReference>
<evidence type="ECO:0000313" key="3">
    <source>
        <dbReference type="EMBL" id="MBE9403269.1"/>
    </source>
</evidence>
<reference evidence="3 4" key="1">
    <citation type="submission" date="2020-10" db="EMBL/GenBank/DDBJ databases">
        <title>Draft genome and description of Brachybacterium epidermidis sp nov.</title>
        <authorList>
            <person name="Boxberger M."/>
            <person name="La Scola B."/>
        </authorList>
    </citation>
    <scope>NUCLEOTIDE SEQUENCE [LARGE SCALE GENOMIC DNA]</scope>
    <source>
        <strain evidence="3 4">Marseille-Q2903</strain>
    </source>
</reference>
<evidence type="ECO:0000259" key="2">
    <source>
        <dbReference type="Pfam" id="PF07819"/>
    </source>
</evidence>
<dbReference type="RefSeq" id="WP_193865018.1">
    <property type="nucleotide sequence ID" value="NZ_JADEYR010000002.1"/>
</dbReference>
<protein>
    <recommendedName>
        <fullName evidence="2">GPI inositol-deacylase PGAP1-like alpha/beta domain-containing protein</fullName>
    </recommendedName>
</protein>
<comment type="caution">
    <text evidence="3">The sequence shown here is derived from an EMBL/GenBank/DDBJ whole genome shotgun (WGS) entry which is preliminary data.</text>
</comment>
<dbReference type="SUPFAM" id="SSF53474">
    <property type="entry name" value="alpha/beta-Hydrolases"/>
    <property type="match status" value="1"/>
</dbReference>
<feature type="region of interest" description="Disordered" evidence="1">
    <location>
        <begin position="73"/>
        <end position="92"/>
    </location>
</feature>
<dbReference type="Pfam" id="PF07819">
    <property type="entry name" value="PGAP1"/>
    <property type="match status" value="1"/>
</dbReference>
<feature type="compositionally biased region" description="Basic and acidic residues" evidence="1">
    <location>
        <begin position="73"/>
        <end position="84"/>
    </location>
</feature>
<dbReference type="InterPro" id="IPR012908">
    <property type="entry name" value="PGAP1-ab_dom-like"/>
</dbReference>
<evidence type="ECO:0000313" key="4">
    <source>
        <dbReference type="Proteomes" id="UP000644727"/>
    </source>
</evidence>